<dbReference type="AlphaFoldDB" id="A0A2P6TMD5"/>
<dbReference type="PROSITE" id="PS01129">
    <property type="entry name" value="PSI_RLU"/>
    <property type="match status" value="1"/>
</dbReference>
<comment type="similarity">
    <text evidence="2">Belongs to the pseudouridine synthase RluA family.</text>
</comment>
<feature type="compositionally biased region" description="Low complexity" evidence="3">
    <location>
        <begin position="145"/>
        <end position="170"/>
    </location>
</feature>
<dbReference type="STRING" id="3076.A0A2P6TMD5"/>
<name>A0A2P6TMD5_CHLSO</name>
<sequence>MFARLGSASCRVLGSSVLTVSAAARVTRPVARRPHQHLAAAAAAAATAAAASGTPQQATAPPLAGMAADSPRAVEQQQRKKQQKEPDARRRPALWWKDRPSYTCPACGQQCFKVANFETHILRCCPDVAPPEEWQAMLQAAEVQQAEEQQAAEQQAAQAGEQAAEPLQQQHDGQPRANCQKEGAGSEGGEAPAQPRWKVHPADAAIRAWLEQAQQREAQQRRRAIEVAFHQRDAAGEPLRQGPPEVAAALGLPLRRAEELLRVAMKSTPLAADYHPVEVLWEDEDLIAVNKPAGVITAPKHRYTGGSMVNRIIGTLGFEPLTLHRLDMNTTGVLLFAKKRDIVDGVHAQFRKKTVRKEYRALAVGVPAQTDFTVDAPIDRDEEEQVARRIVEGGKPALTEFTVLASEPAAPLATQGSAAPFSDAALAAAVQGGGLSLVACRPLTGRTHQIRLHLAHAGHAILGDDLYGVTGPWIGRHALHAAALHISHPRTGEPLTVRAPLPPDFLEAMQQLGLAMPDSEGH</sequence>
<protein>
    <submittedName>
        <fullName evidence="5">Pseudouridine synthase</fullName>
    </submittedName>
</protein>
<dbReference type="CDD" id="cd02869">
    <property type="entry name" value="PseudoU_synth_RluA_like"/>
    <property type="match status" value="1"/>
</dbReference>
<dbReference type="Pfam" id="PF00849">
    <property type="entry name" value="PseudoU_synth_2"/>
    <property type="match status" value="1"/>
</dbReference>
<evidence type="ECO:0000259" key="4">
    <source>
        <dbReference type="Pfam" id="PF00849"/>
    </source>
</evidence>
<dbReference type="InterPro" id="IPR050188">
    <property type="entry name" value="RluA_PseudoU_synthase"/>
</dbReference>
<dbReference type="GO" id="GO:0009982">
    <property type="term" value="F:pseudouridine synthase activity"/>
    <property type="evidence" value="ECO:0007669"/>
    <property type="project" value="InterPro"/>
</dbReference>
<evidence type="ECO:0000313" key="6">
    <source>
        <dbReference type="Proteomes" id="UP000239899"/>
    </source>
</evidence>
<reference evidence="5 6" key="1">
    <citation type="journal article" date="2018" name="Plant J.">
        <title>Genome sequences of Chlorella sorokiniana UTEX 1602 and Micractinium conductrix SAG 241.80: implications to maltose excretion by a green alga.</title>
        <authorList>
            <person name="Arriola M.B."/>
            <person name="Velmurugan N."/>
            <person name="Zhang Y."/>
            <person name="Plunkett M.H."/>
            <person name="Hondzo H."/>
            <person name="Barney B.M."/>
        </authorList>
    </citation>
    <scope>NUCLEOTIDE SEQUENCE [LARGE SCALE GENOMIC DNA]</scope>
    <source>
        <strain evidence="6">UTEX 1602</strain>
    </source>
</reference>
<proteinExistence type="inferred from homology"/>
<evidence type="ECO:0000256" key="2">
    <source>
        <dbReference type="ARBA" id="ARBA00010876"/>
    </source>
</evidence>
<gene>
    <name evidence="5" type="ORF">C2E21_5804</name>
</gene>
<dbReference type="EMBL" id="LHPG02000011">
    <property type="protein sequence ID" value="PRW45465.1"/>
    <property type="molecule type" value="Genomic_DNA"/>
</dbReference>
<comment type="catalytic activity">
    <reaction evidence="1">
        <text>a uridine in RNA = a pseudouridine in RNA</text>
        <dbReference type="Rhea" id="RHEA:48348"/>
        <dbReference type="Rhea" id="RHEA-COMP:12068"/>
        <dbReference type="Rhea" id="RHEA-COMP:12069"/>
        <dbReference type="ChEBI" id="CHEBI:65314"/>
        <dbReference type="ChEBI" id="CHEBI:65315"/>
    </reaction>
</comment>
<evidence type="ECO:0000256" key="1">
    <source>
        <dbReference type="ARBA" id="ARBA00000073"/>
    </source>
</evidence>
<dbReference type="InterPro" id="IPR020103">
    <property type="entry name" value="PsdUridine_synth_cat_dom_sf"/>
</dbReference>
<organism evidence="5 6">
    <name type="scientific">Chlorella sorokiniana</name>
    <name type="common">Freshwater green alga</name>
    <dbReference type="NCBI Taxonomy" id="3076"/>
    <lineage>
        <taxon>Eukaryota</taxon>
        <taxon>Viridiplantae</taxon>
        <taxon>Chlorophyta</taxon>
        <taxon>core chlorophytes</taxon>
        <taxon>Trebouxiophyceae</taxon>
        <taxon>Chlorellales</taxon>
        <taxon>Chlorellaceae</taxon>
        <taxon>Chlorella clade</taxon>
        <taxon>Chlorella</taxon>
    </lineage>
</organism>
<dbReference type="GO" id="GO:0003723">
    <property type="term" value="F:RNA binding"/>
    <property type="evidence" value="ECO:0007669"/>
    <property type="project" value="InterPro"/>
</dbReference>
<dbReference type="Gene3D" id="3.30.2350.10">
    <property type="entry name" value="Pseudouridine synthase"/>
    <property type="match status" value="1"/>
</dbReference>
<comment type="caution">
    <text evidence="5">The sequence shown here is derived from an EMBL/GenBank/DDBJ whole genome shotgun (WGS) entry which is preliminary data.</text>
</comment>
<keyword evidence="6" id="KW-1185">Reference proteome</keyword>
<dbReference type="Proteomes" id="UP000239899">
    <property type="component" value="Unassembled WGS sequence"/>
</dbReference>
<dbReference type="InterPro" id="IPR006224">
    <property type="entry name" value="PsdUridine_synth_RluA-like_CS"/>
</dbReference>
<feature type="region of interest" description="Disordered" evidence="3">
    <location>
        <begin position="52"/>
        <end position="94"/>
    </location>
</feature>
<feature type="compositionally biased region" description="Basic and acidic residues" evidence="3">
    <location>
        <begin position="83"/>
        <end position="94"/>
    </location>
</feature>
<evidence type="ECO:0000256" key="3">
    <source>
        <dbReference type="SAM" id="MobiDB-lite"/>
    </source>
</evidence>
<feature type="domain" description="Pseudouridine synthase RsuA/RluA-like" evidence="4">
    <location>
        <begin position="285"/>
        <end position="456"/>
    </location>
</feature>
<dbReference type="PANTHER" id="PTHR21600">
    <property type="entry name" value="MITOCHONDRIAL RNA PSEUDOURIDINE SYNTHASE"/>
    <property type="match status" value="1"/>
</dbReference>
<dbReference type="SUPFAM" id="SSF55120">
    <property type="entry name" value="Pseudouridine synthase"/>
    <property type="match status" value="1"/>
</dbReference>
<feature type="region of interest" description="Disordered" evidence="3">
    <location>
        <begin position="145"/>
        <end position="195"/>
    </location>
</feature>
<dbReference type="OrthoDB" id="418349at2759"/>
<dbReference type="GO" id="GO:0000455">
    <property type="term" value="P:enzyme-directed rRNA pseudouridine synthesis"/>
    <property type="evidence" value="ECO:0007669"/>
    <property type="project" value="TreeGrafter"/>
</dbReference>
<evidence type="ECO:0000313" key="5">
    <source>
        <dbReference type="EMBL" id="PRW45465.1"/>
    </source>
</evidence>
<feature type="compositionally biased region" description="Low complexity" evidence="3">
    <location>
        <begin position="52"/>
        <end position="62"/>
    </location>
</feature>
<dbReference type="PANTHER" id="PTHR21600:SF87">
    <property type="entry name" value="RNA PSEUDOURIDYLATE SYNTHASE DOMAIN-CONTAINING PROTEIN 1"/>
    <property type="match status" value="1"/>
</dbReference>
<dbReference type="InterPro" id="IPR006145">
    <property type="entry name" value="PsdUridine_synth_RsuA/RluA"/>
</dbReference>
<accession>A0A2P6TMD5</accession>